<gene>
    <name evidence="6" type="ORF">C8P69_101153</name>
</gene>
<dbReference type="GO" id="GO:0043709">
    <property type="term" value="P:cell adhesion involved in single-species biofilm formation"/>
    <property type="evidence" value="ECO:0007669"/>
    <property type="project" value="TreeGrafter"/>
</dbReference>
<dbReference type="PANTHER" id="PTHR45138:SF9">
    <property type="entry name" value="DIGUANYLATE CYCLASE DGCM-RELATED"/>
    <property type="match status" value="1"/>
</dbReference>
<dbReference type="Pfam" id="PF08448">
    <property type="entry name" value="PAS_4"/>
    <property type="match status" value="1"/>
</dbReference>
<feature type="domain" description="GGDEF" evidence="5">
    <location>
        <begin position="339"/>
        <end position="472"/>
    </location>
</feature>
<dbReference type="Gene3D" id="3.30.450.20">
    <property type="entry name" value="PAS domain"/>
    <property type="match status" value="1"/>
</dbReference>
<dbReference type="SMART" id="SM00267">
    <property type="entry name" value="GGDEF"/>
    <property type="match status" value="1"/>
</dbReference>
<dbReference type="Pfam" id="PF00990">
    <property type="entry name" value="GGDEF"/>
    <property type="match status" value="1"/>
</dbReference>
<dbReference type="Gene3D" id="3.30.70.270">
    <property type="match status" value="1"/>
</dbReference>
<dbReference type="InterPro" id="IPR029787">
    <property type="entry name" value="Nucleotide_cyclase"/>
</dbReference>
<dbReference type="EMBL" id="PZZL01000001">
    <property type="protein sequence ID" value="PTM61485.1"/>
    <property type="molecule type" value="Genomic_DNA"/>
</dbReference>
<reference evidence="6 7" key="1">
    <citation type="submission" date="2018-04" db="EMBL/GenBank/DDBJ databases">
        <title>Genomic Encyclopedia of Archaeal and Bacterial Type Strains, Phase II (KMG-II): from individual species to whole genera.</title>
        <authorList>
            <person name="Goeker M."/>
        </authorList>
    </citation>
    <scope>NUCLEOTIDE SEQUENCE [LARGE SCALE GENOMIC DNA]</scope>
    <source>
        <strain evidence="6 7">DSM 25521</strain>
    </source>
</reference>
<dbReference type="Proteomes" id="UP000241808">
    <property type="component" value="Unassembled WGS sequence"/>
</dbReference>
<dbReference type="GO" id="GO:1902201">
    <property type="term" value="P:negative regulation of bacterial-type flagellum-dependent cell motility"/>
    <property type="evidence" value="ECO:0007669"/>
    <property type="project" value="TreeGrafter"/>
</dbReference>
<dbReference type="SUPFAM" id="SSF55785">
    <property type="entry name" value="PYP-like sensor domain (PAS domain)"/>
    <property type="match status" value="1"/>
</dbReference>
<comment type="caution">
    <text evidence="6">The sequence shown here is derived from an EMBL/GenBank/DDBJ whole genome shotgun (WGS) entry which is preliminary data.</text>
</comment>
<dbReference type="CDD" id="cd01949">
    <property type="entry name" value="GGDEF"/>
    <property type="match status" value="1"/>
</dbReference>
<evidence type="ECO:0000313" key="7">
    <source>
        <dbReference type="Proteomes" id="UP000241808"/>
    </source>
</evidence>
<dbReference type="InterPro" id="IPR050469">
    <property type="entry name" value="Diguanylate_Cyclase"/>
</dbReference>
<dbReference type="PROSITE" id="PS50887">
    <property type="entry name" value="GGDEF"/>
    <property type="match status" value="1"/>
</dbReference>
<dbReference type="RefSeq" id="WP_170118077.1">
    <property type="nucleotide sequence ID" value="NZ_PZZL01000001.1"/>
</dbReference>
<evidence type="ECO:0000259" key="5">
    <source>
        <dbReference type="PROSITE" id="PS50887"/>
    </source>
</evidence>
<dbReference type="InterPro" id="IPR043128">
    <property type="entry name" value="Rev_trsase/Diguanyl_cyclase"/>
</dbReference>
<dbReference type="GO" id="GO:0052621">
    <property type="term" value="F:diguanylate cyclase activity"/>
    <property type="evidence" value="ECO:0007669"/>
    <property type="project" value="UniProtKB-EC"/>
</dbReference>
<keyword evidence="7" id="KW-1185">Reference proteome</keyword>
<name>A0A2T4ZHN6_9HYPH</name>
<dbReference type="PANTHER" id="PTHR45138">
    <property type="entry name" value="REGULATORY COMPONENTS OF SENSORY TRANSDUCTION SYSTEM"/>
    <property type="match status" value="1"/>
</dbReference>
<evidence type="ECO:0000256" key="3">
    <source>
        <dbReference type="SAM" id="Coils"/>
    </source>
</evidence>
<sequence length="513" mass="56271">MYCEIFDTGIDERAHAPVIRRLYARWQALRAEGPAVPFSYFAPQTMGPAADDMIVFRPLPDGDMVFAHYGRALVERNGVDMTGLPHSHLKEPIGAFFRDCNARVAASGQPLFTLHRGKSAGPVHLWERLVLPCQDETGETLLVVIALPRLYRDDLLASLLDASLDAIVAVRLIRDEQGRVTDGEFITANRLAAEWSGISVEAMLQTTILKLRPDLKDAGLWDAYVQAAELRSPLQLITPWTILGRQCWMEVACVPFGDGFTLTVTDVTEKKKALDREREAQGELARANEALKEEIRRRQDLELELSRLATRDSLTGVLNRRAVTEGLQRSMATAERYGHPVSVLAMDLDHFKRINDEHGHAGGDAVLRHVTDLLTHGLREDVDLVGRLGGEEFVIVLPHVGLTDAAAVACRMRAVMAETGVMHDDRPIVFSGSFGVACWDGRETMDRLLSRADTALYRAKAAGRNAVAVDEGAGEIVVAVAPPQAPLQPLSEPFTPSTRQGTGPRGSRSKAGS</sequence>
<dbReference type="NCBIfam" id="TIGR00254">
    <property type="entry name" value="GGDEF"/>
    <property type="match status" value="1"/>
</dbReference>
<proteinExistence type="predicted"/>
<feature type="region of interest" description="Disordered" evidence="4">
    <location>
        <begin position="486"/>
        <end position="513"/>
    </location>
</feature>
<feature type="coiled-coil region" evidence="3">
    <location>
        <begin position="270"/>
        <end position="311"/>
    </location>
</feature>
<comment type="catalytic activity">
    <reaction evidence="2">
        <text>2 GTP = 3',3'-c-di-GMP + 2 diphosphate</text>
        <dbReference type="Rhea" id="RHEA:24898"/>
        <dbReference type="ChEBI" id="CHEBI:33019"/>
        <dbReference type="ChEBI" id="CHEBI:37565"/>
        <dbReference type="ChEBI" id="CHEBI:58805"/>
        <dbReference type="EC" id="2.7.7.65"/>
    </reaction>
</comment>
<dbReference type="InterPro" id="IPR035965">
    <property type="entry name" value="PAS-like_dom_sf"/>
</dbReference>
<dbReference type="AlphaFoldDB" id="A0A2T4ZHN6"/>
<evidence type="ECO:0000256" key="2">
    <source>
        <dbReference type="ARBA" id="ARBA00034247"/>
    </source>
</evidence>
<evidence type="ECO:0000256" key="1">
    <source>
        <dbReference type="ARBA" id="ARBA00012528"/>
    </source>
</evidence>
<dbReference type="FunFam" id="3.30.70.270:FF:000001">
    <property type="entry name" value="Diguanylate cyclase domain protein"/>
    <property type="match status" value="1"/>
</dbReference>
<dbReference type="SUPFAM" id="SSF55073">
    <property type="entry name" value="Nucleotide cyclase"/>
    <property type="match status" value="1"/>
</dbReference>
<keyword evidence="3" id="KW-0175">Coiled coil</keyword>
<protein>
    <recommendedName>
        <fullName evidence="1">diguanylate cyclase</fullName>
        <ecNumber evidence="1">2.7.7.65</ecNumber>
    </recommendedName>
</protein>
<dbReference type="InterPro" id="IPR000160">
    <property type="entry name" value="GGDEF_dom"/>
</dbReference>
<evidence type="ECO:0000313" key="6">
    <source>
        <dbReference type="EMBL" id="PTM61485.1"/>
    </source>
</evidence>
<dbReference type="EC" id="2.7.7.65" evidence="1"/>
<organism evidence="6 7">
    <name type="scientific">Phreatobacter oligotrophus</name>
    <dbReference type="NCBI Taxonomy" id="1122261"/>
    <lineage>
        <taxon>Bacteria</taxon>
        <taxon>Pseudomonadati</taxon>
        <taxon>Pseudomonadota</taxon>
        <taxon>Alphaproteobacteria</taxon>
        <taxon>Hyphomicrobiales</taxon>
        <taxon>Phreatobacteraceae</taxon>
        <taxon>Phreatobacter</taxon>
    </lineage>
</organism>
<dbReference type="InterPro" id="IPR013656">
    <property type="entry name" value="PAS_4"/>
</dbReference>
<evidence type="ECO:0000256" key="4">
    <source>
        <dbReference type="SAM" id="MobiDB-lite"/>
    </source>
</evidence>
<dbReference type="GO" id="GO:0005886">
    <property type="term" value="C:plasma membrane"/>
    <property type="evidence" value="ECO:0007669"/>
    <property type="project" value="TreeGrafter"/>
</dbReference>
<accession>A0A2T4ZHN6</accession>